<keyword evidence="4" id="KW-1185">Reference proteome</keyword>
<reference evidence="3 4" key="1">
    <citation type="submission" date="2024-01" db="EMBL/GenBank/DDBJ databases">
        <title>New evidence supports the origin of RcGTA from prophage.</title>
        <authorList>
            <person name="Xu Y."/>
            <person name="Liu B."/>
            <person name="Chen F."/>
        </authorList>
    </citation>
    <scope>NUCLEOTIDE SEQUENCE [LARGE SCALE GENOMIC DNA]</scope>
    <source>
        <strain evidence="3 4">CBW1107-2</strain>
    </source>
</reference>
<comment type="caution">
    <text evidence="3">The sequence shown here is derived from an EMBL/GenBank/DDBJ whole genome shotgun (WGS) entry which is preliminary data.</text>
</comment>
<evidence type="ECO:0000313" key="4">
    <source>
        <dbReference type="Proteomes" id="UP001559025"/>
    </source>
</evidence>
<feature type="chain" id="PRO_5045218580" description="LTXXQ motif family protein" evidence="2">
    <location>
        <begin position="21"/>
        <end position="100"/>
    </location>
</feature>
<evidence type="ECO:0000256" key="1">
    <source>
        <dbReference type="SAM" id="MobiDB-lite"/>
    </source>
</evidence>
<keyword evidence="2" id="KW-0732">Signal</keyword>
<dbReference type="EMBL" id="JAZHFV010000010">
    <property type="protein sequence ID" value="MEX4010227.1"/>
    <property type="molecule type" value="Genomic_DNA"/>
</dbReference>
<organism evidence="3 4">
    <name type="scientific">Neoaquamicrobium sediminum</name>
    <dbReference type="NCBI Taxonomy" id="1849104"/>
    <lineage>
        <taxon>Bacteria</taxon>
        <taxon>Pseudomonadati</taxon>
        <taxon>Pseudomonadota</taxon>
        <taxon>Alphaproteobacteria</taxon>
        <taxon>Hyphomicrobiales</taxon>
        <taxon>Phyllobacteriaceae</taxon>
        <taxon>Neoaquamicrobium</taxon>
    </lineage>
</organism>
<protein>
    <recommendedName>
        <fullName evidence="5">LTXXQ motif family protein</fullName>
    </recommendedName>
</protein>
<dbReference type="Proteomes" id="UP001559025">
    <property type="component" value="Unassembled WGS sequence"/>
</dbReference>
<feature type="signal peptide" evidence="2">
    <location>
        <begin position="1"/>
        <end position="20"/>
    </location>
</feature>
<evidence type="ECO:0000313" key="3">
    <source>
        <dbReference type="EMBL" id="MEX4010227.1"/>
    </source>
</evidence>
<evidence type="ECO:0000256" key="2">
    <source>
        <dbReference type="SAM" id="SignalP"/>
    </source>
</evidence>
<accession>A0ABV3WZW1</accession>
<sequence length="100" mass="10949">MKRILLATALCAAFAGSAFAQTATDAATDSQGNSPIMMDRELVGGFYTDDTMTEMRSVDEMRSAYGALTEEQRETLRTQCEEEENRGTEGTALCSQIMTF</sequence>
<proteinExistence type="predicted"/>
<name>A0ABV3WZW1_9HYPH</name>
<dbReference type="RefSeq" id="WP_368804941.1">
    <property type="nucleotide sequence ID" value="NZ_JAZHFV010000010.1"/>
</dbReference>
<gene>
    <name evidence="3" type="ORF">V1479_23175</name>
</gene>
<feature type="region of interest" description="Disordered" evidence="1">
    <location>
        <begin position="81"/>
        <end position="100"/>
    </location>
</feature>
<evidence type="ECO:0008006" key="5">
    <source>
        <dbReference type="Google" id="ProtNLM"/>
    </source>
</evidence>